<dbReference type="EMBL" id="LFJN01000066">
    <property type="protein sequence ID" value="KPI34329.1"/>
    <property type="molecule type" value="Genomic_DNA"/>
</dbReference>
<dbReference type="InterPro" id="IPR051682">
    <property type="entry name" value="Mito_Persulfide_Diox"/>
</dbReference>
<dbReference type="SUPFAM" id="SSF56281">
    <property type="entry name" value="Metallo-hydrolase/oxidoreductase"/>
    <property type="match status" value="1"/>
</dbReference>
<dbReference type="InterPro" id="IPR036866">
    <property type="entry name" value="RibonucZ/Hydroxyglut_hydro"/>
</dbReference>
<dbReference type="GeneID" id="28739671"/>
<feature type="region of interest" description="Disordered" evidence="1">
    <location>
        <begin position="1"/>
        <end position="128"/>
    </location>
</feature>
<feature type="compositionally biased region" description="Polar residues" evidence="1">
    <location>
        <begin position="383"/>
        <end position="402"/>
    </location>
</feature>
<dbReference type="RefSeq" id="XP_017994292.1">
    <property type="nucleotide sequence ID" value="XM_018147791.1"/>
</dbReference>
<protein>
    <submittedName>
        <fullName evidence="2">Glyoxylase B2</fullName>
    </submittedName>
</protein>
<dbReference type="VEuPathDB" id="FungiDB:AB675_7423"/>
<proteinExistence type="predicted"/>
<name>A0A0N0NHJ1_9EURO</name>
<evidence type="ECO:0000313" key="2">
    <source>
        <dbReference type="EMBL" id="KPI34329.1"/>
    </source>
</evidence>
<feature type="region of interest" description="Disordered" evidence="1">
    <location>
        <begin position="256"/>
        <end position="284"/>
    </location>
</feature>
<feature type="region of interest" description="Disordered" evidence="1">
    <location>
        <begin position="338"/>
        <end position="412"/>
    </location>
</feature>
<gene>
    <name evidence="2" type="ORF">AB675_7423</name>
</gene>
<feature type="compositionally biased region" description="Low complexity" evidence="1">
    <location>
        <begin position="471"/>
        <end position="482"/>
    </location>
</feature>
<dbReference type="Proteomes" id="UP000038010">
    <property type="component" value="Unassembled WGS sequence"/>
</dbReference>
<feature type="compositionally biased region" description="Low complexity" evidence="1">
    <location>
        <begin position="266"/>
        <end position="284"/>
    </location>
</feature>
<accession>A0A0N0NHJ1</accession>
<dbReference type="GO" id="GO:0006749">
    <property type="term" value="P:glutathione metabolic process"/>
    <property type="evidence" value="ECO:0007669"/>
    <property type="project" value="TreeGrafter"/>
</dbReference>
<feature type="compositionally biased region" description="Basic and acidic residues" evidence="1">
    <location>
        <begin position="59"/>
        <end position="68"/>
    </location>
</feature>
<feature type="compositionally biased region" description="Polar residues" evidence="1">
    <location>
        <begin position="340"/>
        <end position="352"/>
    </location>
</feature>
<reference evidence="2 3" key="1">
    <citation type="submission" date="2015-06" db="EMBL/GenBank/DDBJ databases">
        <title>Draft genome of the ant-associated black yeast Phialophora attae CBS 131958.</title>
        <authorList>
            <person name="Moreno L.F."/>
            <person name="Stielow B.J."/>
            <person name="de Hoog S."/>
            <person name="Vicente V.A."/>
            <person name="Weiss V.A."/>
            <person name="de Vries M."/>
            <person name="Cruz L.M."/>
            <person name="Souza E.M."/>
        </authorList>
    </citation>
    <scope>NUCLEOTIDE SEQUENCE [LARGE SCALE GENOMIC DNA]</scope>
    <source>
        <strain evidence="2 3">CBS 131958</strain>
    </source>
</reference>
<dbReference type="AlphaFoldDB" id="A0A0N0NHJ1"/>
<feature type="region of interest" description="Disordered" evidence="1">
    <location>
        <begin position="448"/>
        <end position="486"/>
    </location>
</feature>
<organism evidence="2 3">
    <name type="scientific">Cyphellophora attinorum</name>
    <dbReference type="NCBI Taxonomy" id="1664694"/>
    <lineage>
        <taxon>Eukaryota</taxon>
        <taxon>Fungi</taxon>
        <taxon>Dikarya</taxon>
        <taxon>Ascomycota</taxon>
        <taxon>Pezizomycotina</taxon>
        <taxon>Eurotiomycetes</taxon>
        <taxon>Chaetothyriomycetidae</taxon>
        <taxon>Chaetothyriales</taxon>
        <taxon>Cyphellophoraceae</taxon>
        <taxon>Cyphellophora</taxon>
    </lineage>
</organism>
<keyword evidence="3" id="KW-1185">Reference proteome</keyword>
<feature type="compositionally biased region" description="Low complexity" evidence="1">
    <location>
        <begin position="36"/>
        <end position="48"/>
    </location>
</feature>
<dbReference type="STRING" id="1664694.A0A0N0NHJ1"/>
<sequence length="498" mass="53716">MSLASVLASTPISTPPASPSREQSSPNRPRITIPPSSGGVVSVLSAGSKHSVARKPLRASREIGREQQQHSSPPSLQAFGPSPTQQDYQQRQYQQRHPDFDTLHSLITPPSNNTNFTTNNMTSSPDDSASTLYYTATTIPSPHSQPLSTVHAFPSRLSGTTVYIVVDPVTEEAAIINPILDLDPTTNEIRTRHADRLLKFVSDEGLSVRWVLETGIHVDRISACRYLQIQLEQRNALEGEGGKVVVGTAENSFCTCGDDDDDEDQAASPDTTRTASRTSTMSPTKLPEAFDRLFADGEHLRLGNIVFQCVHLDGHEGCEYIFGDNVFGSNLLKVLGGEMSNGQTSGRASVTNHPDPPPEKHQQHGRGDSTVSSRQKITIDEVLSSSATPSEQTNGDSSTINGVPQEPPRPSPMLAFYAEQVNTRGGRIPKKINLPAATQRRLTLSEGDLAGLDLNGKGKGRESLGGGGGQQQQQQQQGHQQGMVAPLKIPRKLGVIMC</sequence>
<dbReference type="OrthoDB" id="449487at2759"/>
<dbReference type="GO" id="GO:0050313">
    <property type="term" value="F:sulfur dioxygenase activity"/>
    <property type="evidence" value="ECO:0007669"/>
    <property type="project" value="TreeGrafter"/>
</dbReference>
<evidence type="ECO:0000313" key="3">
    <source>
        <dbReference type="Proteomes" id="UP000038010"/>
    </source>
</evidence>
<feature type="compositionally biased region" description="Basic and acidic residues" evidence="1">
    <location>
        <begin position="356"/>
        <end position="367"/>
    </location>
</feature>
<dbReference type="PANTHER" id="PTHR43084">
    <property type="entry name" value="PERSULFIDE DIOXYGENASE ETHE1"/>
    <property type="match status" value="1"/>
</dbReference>
<dbReference type="PANTHER" id="PTHR43084:SF1">
    <property type="entry name" value="PERSULFIDE DIOXYGENASE ETHE1, MITOCHONDRIAL"/>
    <property type="match status" value="1"/>
</dbReference>
<evidence type="ECO:0000256" key="1">
    <source>
        <dbReference type="SAM" id="MobiDB-lite"/>
    </source>
</evidence>
<comment type="caution">
    <text evidence="2">The sequence shown here is derived from an EMBL/GenBank/DDBJ whole genome shotgun (WGS) entry which is preliminary data.</text>
</comment>
<dbReference type="GO" id="GO:0070813">
    <property type="term" value="P:hydrogen sulfide metabolic process"/>
    <property type="evidence" value="ECO:0007669"/>
    <property type="project" value="TreeGrafter"/>
</dbReference>
<feature type="compositionally biased region" description="Low complexity" evidence="1">
    <location>
        <begin position="85"/>
        <end position="95"/>
    </location>
</feature>
<dbReference type="Gene3D" id="3.60.15.10">
    <property type="entry name" value="Ribonuclease Z/Hydroxyacylglutathione hydrolase-like"/>
    <property type="match status" value="1"/>
</dbReference>
<feature type="compositionally biased region" description="Low complexity" evidence="1">
    <location>
        <begin position="108"/>
        <end position="125"/>
    </location>
</feature>